<reference evidence="2" key="1">
    <citation type="submission" date="2020-02" db="EMBL/GenBank/DDBJ databases">
        <authorList>
            <person name="Meier V. D."/>
        </authorList>
    </citation>
    <scope>NUCLEOTIDE SEQUENCE</scope>
    <source>
        <strain evidence="2">AVDCRST_MAG03</strain>
    </source>
</reference>
<gene>
    <name evidence="2" type="ORF">AVDCRST_MAG03-3193</name>
</gene>
<keyword evidence="1" id="KW-0472">Membrane</keyword>
<name>A0A6J4Q4H6_9ACTN</name>
<organism evidence="2">
    <name type="scientific">uncultured Rubrobacteraceae bacterium</name>
    <dbReference type="NCBI Taxonomy" id="349277"/>
    <lineage>
        <taxon>Bacteria</taxon>
        <taxon>Bacillati</taxon>
        <taxon>Actinomycetota</taxon>
        <taxon>Rubrobacteria</taxon>
        <taxon>Rubrobacterales</taxon>
        <taxon>Rubrobacteraceae</taxon>
        <taxon>environmental samples</taxon>
    </lineage>
</organism>
<proteinExistence type="predicted"/>
<sequence>MDLAIIAQVVSAVGTVGLTILFGFQLRVFYRQVLVNRDTLNEIREARVSHERPQVVVTAEYRHGNLVEVVISNIGRGDAKDIRFEFSAAMESSVSYRRDSEVVPLSELSHFKEGLSFLAPGAEISTVWDRHANLVPLLREMELYEGITVTSRYESLTGERYETLWTINPLLMPGDLYATGTGAVE</sequence>
<feature type="transmembrane region" description="Helical" evidence="1">
    <location>
        <begin position="6"/>
        <end position="30"/>
    </location>
</feature>
<accession>A0A6J4Q4H6</accession>
<keyword evidence="1" id="KW-1133">Transmembrane helix</keyword>
<protein>
    <submittedName>
        <fullName evidence="2">Uncharacterized protein</fullName>
    </submittedName>
</protein>
<evidence type="ECO:0000313" key="2">
    <source>
        <dbReference type="EMBL" id="CAA9430385.1"/>
    </source>
</evidence>
<keyword evidence="1" id="KW-0812">Transmembrane</keyword>
<evidence type="ECO:0000256" key="1">
    <source>
        <dbReference type="SAM" id="Phobius"/>
    </source>
</evidence>
<dbReference type="AlphaFoldDB" id="A0A6J4Q4H6"/>
<dbReference type="EMBL" id="CADCUT010000192">
    <property type="protein sequence ID" value="CAA9430385.1"/>
    <property type="molecule type" value="Genomic_DNA"/>
</dbReference>